<sequence length="78" mass="8804">MKIWPFRWFKSIKHSNQCLETKLKDFMMKPSCVRGHTVGASFVTTLLFCENHMQLGQTLVDTKLQEIGISGSCPNATG</sequence>
<dbReference type="Gramene" id="LPERR06G18430.1">
    <property type="protein sequence ID" value="LPERR06G18430.1"/>
    <property type="gene ID" value="LPERR06G18430"/>
</dbReference>
<evidence type="ECO:0000313" key="1">
    <source>
        <dbReference type="EnsemblPlants" id="LPERR06G18430.1"/>
    </source>
</evidence>
<reference evidence="2" key="2">
    <citation type="submission" date="2013-12" db="EMBL/GenBank/DDBJ databases">
        <authorList>
            <person name="Yu Y."/>
            <person name="Lee S."/>
            <person name="de Baynast K."/>
            <person name="Wissotski M."/>
            <person name="Liu L."/>
            <person name="Talag J."/>
            <person name="Goicoechea J."/>
            <person name="Angelova A."/>
            <person name="Jetty R."/>
            <person name="Kudrna D."/>
            <person name="Golser W."/>
            <person name="Rivera L."/>
            <person name="Zhang J."/>
            <person name="Wing R."/>
        </authorList>
    </citation>
    <scope>NUCLEOTIDE SEQUENCE</scope>
</reference>
<dbReference type="Proteomes" id="UP000032180">
    <property type="component" value="Chromosome 6"/>
</dbReference>
<evidence type="ECO:0000313" key="2">
    <source>
        <dbReference type="Proteomes" id="UP000032180"/>
    </source>
</evidence>
<proteinExistence type="predicted"/>
<dbReference type="EnsemblPlants" id="LPERR06G18430.1">
    <property type="protein sequence ID" value="LPERR06G18430.1"/>
    <property type="gene ID" value="LPERR06G18430"/>
</dbReference>
<name>A0A0D9WSF6_9ORYZ</name>
<dbReference type="HOGENOM" id="CLU_2625550_0_0_1"/>
<organism evidence="1 2">
    <name type="scientific">Leersia perrieri</name>
    <dbReference type="NCBI Taxonomy" id="77586"/>
    <lineage>
        <taxon>Eukaryota</taxon>
        <taxon>Viridiplantae</taxon>
        <taxon>Streptophyta</taxon>
        <taxon>Embryophyta</taxon>
        <taxon>Tracheophyta</taxon>
        <taxon>Spermatophyta</taxon>
        <taxon>Magnoliopsida</taxon>
        <taxon>Liliopsida</taxon>
        <taxon>Poales</taxon>
        <taxon>Poaceae</taxon>
        <taxon>BOP clade</taxon>
        <taxon>Oryzoideae</taxon>
        <taxon>Oryzeae</taxon>
        <taxon>Oryzinae</taxon>
        <taxon>Leersia</taxon>
    </lineage>
</organism>
<dbReference type="AlphaFoldDB" id="A0A0D9WSF6"/>
<keyword evidence="2" id="KW-1185">Reference proteome</keyword>
<reference evidence="1" key="3">
    <citation type="submission" date="2015-04" db="UniProtKB">
        <authorList>
            <consortium name="EnsemblPlants"/>
        </authorList>
    </citation>
    <scope>IDENTIFICATION</scope>
</reference>
<accession>A0A0D9WSF6</accession>
<reference evidence="1 2" key="1">
    <citation type="submission" date="2012-08" db="EMBL/GenBank/DDBJ databases">
        <title>Oryza genome evolution.</title>
        <authorList>
            <person name="Wing R.A."/>
        </authorList>
    </citation>
    <scope>NUCLEOTIDE SEQUENCE</scope>
</reference>
<protein>
    <submittedName>
        <fullName evidence="1">Uncharacterized protein</fullName>
    </submittedName>
</protein>